<reference evidence="1" key="1">
    <citation type="journal article" date="2012" name="Mol. Plant Microbe Interact.">
        <title>A highly conserved effector in Fusarium oxysporum is required for full virulence on Arabidopsis.</title>
        <authorList>
            <person name="Thatcher L.F."/>
            <person name="Gardiner D.M."/>
            <person name="Kazan K."/>
            <person name="Manners J."/>
        </authorList>
    </citation>
    <scope>NUCLEOTIDE SEQUENCE [LARGE SCALE GENOMIC DNA]</scope>
    <source>
        <strain evidence="1">Fo5176</strain>
    </source>
</reference>
<comment type="caution">
    <text evidence="1">The sequence shown here is derived from an EMBL/GenBank/DDBJ whole genome shotgun (WGS) entry which is preliminary data.</text>
</comment>
<organism evidence="1">
    <name type="scientific">Fusarium oxysporum (strain Fo5176)</name>
    <name type="common">Fusarium vascular wilt</name>
    <dbReference type="NCBI Taxonomy" id="660025"/>
    <lineage>
        <taxon>Eukaryota</taxon>
        <taxon>Fungi</taxon>
        <taxon>Dikarya</taxon>
        <taxon>Ascomycota</taxon>
        <taxon>Pezizomycotina</taxon>
        <taxon>Sordariomycetes</taxon>
        <taxon>Hypocreomycetidae</taxon>
        <taxon>Hypocreales</taxon>
        <taxon>Nectriaceae</taxon>
        <taxon>Fusarium</taxon>
        <taxon>Fusarium oxysporum species complex</taxon>
    </lineage>
</organism>
<dbReference type="EMBL" id="AFQF01004063">
    <property type="protein sequence ID" value="EGU73881.1"/>
    <property type="molecule type" value="Genomic_DNA"/>
</dbReference>
<proteinExistence type="predicted"/>
<dbReference type="AlphaFoldDB" id="F9GAC6"/>
<gene>
    <name evidence="1" type="ORF">FOXB_15608</name>
</gene>
<sequence length="62" mass="7098">MHDISVVIITRQPSSVNDVAWLRIVVQDSVLVKSLERYNDLVDNIRPNLFHLSQDRPAAITE</sequence>
<name>F9GAC6_FUSOF</name>
<protein>
    <submittedName>
        <fullName evidence="1">Uncharacterized protein</fullName>
    </submittedName>
</protein>
<evidence type="ECO:0000313" key="1">
    <source>
        <dbReference type="EMBL" id="EGU73881.1"/>
    </source>
</evidence>
<accession>F9GAC6</accession>